<organism evidence="1 2">
    <name type="scientific">Acinetobacter venetianus</name>
    <dbReference type="NCBI Taxonomy" id="52133"/>
    <lineage>
        <taxon>Bacteria</taxon>
        <taxon>Pseudomonadati</taxon>
        <taxon>Pseudomonadota</taxon>
        <taxon>Gammaproteobacteria</taxon>
        <taxon>Moraxellales</taxon>
        <taxon>Moraxellaceae</taxon>
        <taxon>Acinetobacter</taxon>
    </lineage>
</organism>
<dbReference type="Gene3D" id="3.90.1480.10">
    <property type="entry name" value="Alpha-2,3-sialyltransferase"/>
    <property type="match status" value="1"/>
</dbReference>
<dbReference type="RefSeq" id="WP_061519517.1">
    <property type="nucleotide sequence ID" value="NZ_JRUE01000220.1"/>
</dbReference>
<protein>
    <submittedName>
        <fullName evidence="1">Lipopolysaccharide core biosynthesis protein</fullName>
    </submittedName>
</protein>
<dbReference type="PATRIC" id="fig|52133.18.peg.2995"/>
<evidence type="ECO:0000313" key="1">
    <source>
        <dbReference type="EMBL" id="KXZ65211.1"/>
    </source>
</evidence>
<proteinExistence type="predicted"/>
<gene>
    <name evidence="1" type="ORF">AVENLUH5627_02923</name>
</gene>
<name>A0A150HLA6_9GAMM</name>
<reference evidence="1 2" key="1">
    <citation type="journal article" date="2016" name="Sci. Rep.">
        <title>Genomic and phenotypic characterization of the species Acinetobacter venetianus.</title>
        <authorList>
            <person name="Fondi M."/>
            <person name="Maida I."/>
            <person name="Perrin E."/>
            <person name="Orlandini V."/>
            <person name="La Torre L."/>
            <person name="Bosi E."/>
            <person name="Negroni A."/>
            <person name="Zanaroli G."/>
            <person name="Fava F."/>
            <person name="Decorosi F."/>
            <person name="Giovannetti L."/>
            <person name="Viti C."/>
            <person name="Vaneechoutte M."/>
            <person name="Dijkshoorn L."/>
            <person name="Fani R."/>
        </authorList>
    </citation>
    <scope>NUCLEOTIDE SEQUENCE [LARGE SCALE GENOMIC DNA]</scope>
    <source>
        <strain evidence="1 2">LUH5627</strain>
    </source>
</reference>
<comment type="caution">
    <text evidence="1">The sequence shown here is derived from an EMBL/GenBank/DDBJ whole genome shotgun (WGS) entry which is preliminary data.</text>
</comment>
<accession>A0A150HLA6</accession>
<evidence type="ECO:0000313" key="2">
    <source>
        <dbReference type="Proteomes" id="UP000075680"/>
    </source>
</evidence>
<dbReference type="Proteomes" id="UP000075680">
    <property type="component" value="Unassembled WGS sequence"/>
</dbReference>
<sequence length="301" mass="35246">MQPFLFHHIFRNITKFIYKMCLPKEYKHNRRYWPYFSVQRNAQGDLEKVFFRKKLIADNTNQVTTSKRKCVLVATGPSVKNIDHNFFNNPEYDFIGVNGAISLDYIHFKYYVIIDHNFTGNRFDLVMKVLQSDCTLFTTPRCLDVILRRIHPNTIKCSIRVIETISQDKTIDLFMGKQTPVDISQSYFHLYGQFGFSTNIFNAVFDYFTVAYVALQVAYSIGFKEIYIAGLDMNNFSQPRFYEDKENKQPTMLDQYLDLTLPAFDAASEFFKENHIDVYNLSLNSAVESFKKINTNSLVKP</sequence>
<dbReference type="AlphaFoldDB" id="A0A150HLA6"/>
<dbReference type="EMBL" id="JRUE01000220">
    <property type="protein sequence ID" value="KXZ65211.1"/>
    <property type="molecule type" value="Genomic_DNA"/>
</dbReference>